<accession>A0AAD7HMA4</accession>
<protein>
    <recommendedName>
        <fullName evidence="4">MYND-type domain-containing protein</fullName>
    </recommendedName>
</protein>
<feature type="region of interest" description="Disordered" evidence="1">
    <location>
        <begin position="1"/>
        <end position="27"/>
    </location>
</feature>
<dbReference type="AlphaFoldDB" id="A0AAD7HMA4"/>
<sequence>MSSSIASGLASTTHDLPMFHDGEAHHRHQPCSRCNQIQRTHANSPTVKRAASLGIVMDLNMETGQSKDCQVADWPEHKTACKSRKAHNLAITKESGIAFAMQDFEDWKEYYEAPLKNCAIAAMRLPENPHMKRKAVLRIELHHEGDSTLPVHHRFTVRQIDRRELWEMGPGSNLRSDAQYIQNCERGKLEFGKNFYGVVRIGFYVLFDPLDSPAKTEEMKSFSIDRATSRSSIVRQDWWILFREYVTLGAKMRFCCGRLEGLEDICCCGGLVHDAEKLMSSILS</sequence>
<proteinExistence type="predicted"/>
<dbReference type="EMBL" id="JARJLG010000246">
    <property type="protein sequence ID" value="KAJ7723506.1"/>
    <property type="molecule type" value="Genomic_DNA"/>
</dbReference>
<evidence type="ECO:0000256" key="1">
    <source>
        <dbReference type="SAM" id="MobiDB-lite"/>
    </source>
</evidence>
<gene>
    <name evidence="2" type="ORF">DFH07DRAFT_946516</name>
</gene>
<dbReference type="Proteomes" id="UP001215280">
    <property type="component" value="Unassembled WGS sequence"/>
</dbReference>
<name>A0AAD7HMA4_9AGAR</name>
<evidence type="ECO:0000313" key="3">
    <source>
        <dbReference type="Proteomes" id="UP001215280"/>
    </source>
</evidence>
<keyword evidence="3" id="KW-1185">Reference proteome</keyword>
<evidence type="ECO:0000313" key="2">
    <source>
        <dbReference type="EMBL" id="KAJ7723506.1"/>
    </source>
</evidence>
<feature type="compositionally biased region" description="Polar residues" evidence="1">
    <location>
        <begin position="1"/>
        <end position="14"/>
    </location>
</feature>
<comment type="caution">
    <text evidence="2">The sequence shown here is derived from an EMBL/GenBank/DDBJ whole genome shotgun (WGS) entry which is preliminary data.</text>
</comment>
<organism evidence="2 3">
    <name type="scientific">Mycena maculata</name>
    <dbReference type="NCBI Taxonomy" id="230809"/>
    <lineage>
        <taxon>Eukaryota</taxon>
        <taxon>Fungi</taxon>
        <taxon>Dikarya</taxon>
        <taxon>Basidiomycota</taxon>
        <taxon>Agaricomycotina</taxon>
        <taxon>Agaricomycetes</taxon>
        <taxon>Agaricomycetidae</taxon>
        <taxon>Agaricales</taxon>
        <taxon>Marasmiineae</taxon>
        <taxon>Mycenaceae</taxon>
        <taxon>Mycena</taxon>
    </lineage>
</organism>
<reference evidence="2" key="1">
    <citation type="submission" date="2023-03" db="EMBL/GenBank/DDBJ databases">
        <title>Massive genome expansion in bonnet fungi (Mycena s.s.) driven by repeated elements and novel gene families across ecological guilds.</title>
        <authorList>
            <consortium name="Lawrence Berkeley National Laboratory"/>
            <person name="Harder C.B."/>
            <person name="Miyauchi S."/>
            <person name="Viragh M."/>
            <person name="Kuo A."/>
            <person name="Thoen E."/>
            <person name="Andreopoulos B."/>
            <person name="Lu D."/>
            <person name="Skrede I."/>
            <person name="Drula E."/>
            <person name="Henrissat B."/>
            <person name="Morin E."/>
            <person name="Kohler A."/>
            <person name="Barry K."/>
            <person name="LaButti K."/>
            <person name="Morin E."/>
            <person name="Salamov A."/>
            <person name="Lipzen A."/>
            <person name="Mereny Z."/>
            <person name="Hegedus B."/>
            <person name="Baldrian P."/>
            <person name="Stursova M."/>
            <person name="Weitz H."/>
            <person name="Taylor A."/>
            <person name="Grigoriev I.V."/>
            <person name="Nagy L.G."/>
            <person name="Martin F."/>
            <person name="Kauserud H."/>
        </authorList>
    </citation>
    <scope>NUCLEOTIDE SEQUENCE</scope>
    <source>
        <strain evidence="2">CBHHK188m</strain>
    </source>
</reference>
<evidence type="ECO:0008006" key="4">
    <source>
        <dbReference type="Google" id="ProtNLM"/>
    </source>
</evidence>